<dbReference type="EMBL" id="BPVZ01000118">
    <property type="protein sequence ID" value="GKV36720.1"/>
    <property type="molecule type" value="Genomic_DNA"/>
</dbReference>
<dbReference type="Proteomes" id="UP001054252">
    <property type="component" value="Unassembled WGS sequence"/>
</dbReference>
<organism evidence="2 3">
    <name type="scientific">Rubroshorea leprosula</name>
    <dbReference type="NCBI Taxonomy" id="152421"/>
    <lineage>
        <taxon>Eukaryota</taxon>
        <taxon>Viridiplantae</taxon>
        <taxon>Streptophyta</taxon>
        <taxon>Embryophyta</taxon>
        <taxon>Tracheophyta</taxon>
        <taxon>Spermatophyta</taxon>
        <taxon>Magnoliopsida</taxon>
        <taxon>eudicotyledons</taxon>
        <taxon>Gunneridae</taxon>
        <taxon>Pentapetalae</taxon>
        <taxon>rosids</taxon>
        <taxon>malvids</taxon>
        <taxon>Malvales</taxon>
        <taxon>Dipterocarpaceae</taxon>
        <taxon>Rubroshorea</taxon>
    </lineage>
</organism>
<evidence type="ECO:0000256" key="1">
    <source>
        <dbReference type="SAM" id="MobiDB-lite"/>
    </source>
</evidence>
<name>A0AAV5LHV2_9ROSI</name>
<accession>A0AAV5LHV2</accession>
<feature type="region of interest" description="Disordered" evidence="1">
    <location>
        <begin position="1"/>
        <end position="53"/>
    </location>
</feature>
<feature type="compositionally biased region" description="Polar residues" evidence="1">
    <location>
        <begin position="1"/>
        <end position="19"/>
    </location>
</feature>
<protein>
    <submittedName>
        <fullName evidence="2">Uncharacterized protein</fullName>
    </submittedName>
</protein>
<dbReference type="AlphaFoldDB" id="A0AAV5LHV2"/>
<evidence type="ECO:0000313" key="3">
    <source>
        <dbReference type="Proteomes" id="UP001054252"/>
    </source>
</evidence>
<reference evidence="2 3" key="1">
    <citation type="journal article" date="2021" name="Commun. Biol.">
        <title>The genome of Shorea leprosula (Dipterocarpaceae) highlights the ecological relevance of drought in aseasonal tropical rainforests.</title>
        <authorList>
            <person name="Ng K.K.S."/>
            <person name="Kobayashi M.J."/>
            <person name="Fawcett J.A."/>
            <person name="Hatakeyama M."/>
            <person name="Paape T."/>
            <person name="Ng C.H."/>
            <person name="Ang C.C."/>
            <person name="Tnah L.H."/>
            <person name="Lee C.T."/>
            <person name="Nishiyama T."/>
            <person name="Sese J."/>
            <person name="O'Brien M.J."/>
            <person name="Copetti D."/>
            <person name="Mohd Noor M.I."/>
            <person name="Ong R.C."/>
            <person name="Putra M."/>
            <person name="Sireger I.Z."/>
            <person name="Indrioko S."/>
            <person name="Kosugi Y."/>
            <person name="Izuno A."/>
            <person name="Isagi Y."/>
            <person name="Lee S.L."/>
            <person name="Shimizu K.K."/>
        </authorList>
    </citation>
    <scope>NUCLEOTIDE SEQUENCE [LARGE SCALE GENOMIC DNA]</scope>
    <source>
        <strain evidence="2">214</strain>
    </source>
</reference>
<feature type="compositionally biased region" description="Basic and acidic residues" evidence="1">
    <location>
        <begin position="42"/>
        <end position="53"/>
    </location>
</feature>
<proteinExistence type="predicted"/>
<evidence type="ECO:0000313" key="2">
    <source>
        <dbReference type="EMBL" id="GKV36720.1"/>
    </source>
</evidence>
<gene>
    <name evidence="2" type="ORF">SLEP1_g44819</name>
</gene>
<sequence>MKTSNGNGFQHRNGSTTMASLRRRSGSDDEEIGFQFPFTREGGNRKTPGDSGF</sequence>
<comment type="caution">
    <text evidence="2">The sequence shown here is derived from an EMBL/GenBank/DDBJ whole genome shotgun (WGS) entry which is preliminary data.</text>
</comment>
<keyword evidence="3" id="KW-1185">Reference proteome</keyword>